<protein>
    <submittedName>
        <fullName evidence="1">Putative retroelement protein</fullName>
    </submittedName>
</protein>
<sequence>MVKIEVVINSSVPFQSAGAGAPVNGHELSRLPKSAQLAPQPTVTHFSGWWKKTTSDVPKEARKGLNSLIILVAWEIWKHRNTCVFDNMRPNVQEVLRAISSEGGIWCSAGASKLQELVLRLPSEA</sequence>
<reference evidence="1" key="2">
    <citation type="journal article" date="2008" name="Genome Res.">
        <title>Pathogen corruption and site-directed recombination at a plant disease resistance gene cluster.</title>
        <authorList>
            <person name="Nagy E.D."/>
            <person name="Bennetzen J.L."/>
        </authorList>
    </citation>
    <scope>NUCLEOTIDE SEQUENCE</scope>
</reference>
<dbReference type="EMBL" id="EU810765">
    <property type="protein sequence ID" value="ACE86393.1"/>
    <property type="molecule type" value="Genomic_DNA"/>
</dbReference>
<organism evidence="1">
    <name type="scientific">Sorghum bicolor</name>
    <name type="common">Sorghum</name>
    <name type="synonym">Sorghum vulgare</name>
    <dbReference type="NCBI Taxonomy" id="4558"/>
    <lineage>
        <taxon>Eukaryota</taxon>
        <taxon>Viridiplantae</taxon>
        <taxon>Streptophyta</taxon>
        <taxon>Embryophyta</taxon>
        <taxon>Tracheophyta</taxon>
        <taxon>Spermatophyta</taxon>
        <taxon>Magnoliopsida</taxon>
        <taxon>Liliopsida</taxon>
        <taxon>Poales</taxon>
        <taxon>Poaceae</taxon>
        <taxon>PACMAD clade</taxon>
        <taxon>Panicoideae</taxon>
        <taxon>Andropogonodae</taxon>
        <taxon>Andropogoneae</taxon>
        <taxon>Sorghinae</taxon>
        <taxon>Sorghum</taxon>
    </lineage>
</organism>
<reference evidence="1" key="1">
    <citation type="journal article" date="2007" name="Theor. Appl. Genet.">
        <title>Fine mapping of the Pc locus of Sorghum bicolor, a gene controlling the reaction to a fungal pathogen and its host-selective toxin.</title>
        <authorList>
            <person name="Nagy E.D."/>
            <person name="Lee T.C."/>
            <person name="Ramakrishna W."/>
            <person name="Xu Z."/>
            <person name="Klein P.E."/>
            <person name="SanMiguel P."/>
            <person name="Cheng C.P."/>
            <person name="Li J."/>
            <person name="Devos K.M."/>
            <person name="Schertz K."/>
            <person name="Dunkle L."/>
            <person name="Bennetzen J.L."/>
        </authorList>
    </citation>
    <scope>NUCLEOTIDE SEQUENCE</scope>
</reference>
<dbReference type="ExpressionAtlas" id="B3VTB4">
    <property type="expression patterns" value="baseline and differential"/>
</dbReference>
<accession>B3VTB4</accession>
<dbReference type="AlphaFoldDB" id="B3VTB4"/>
<evidence type="ECO:0000313" key="1">
    <source>
        <dbReference type="EMBL" id="ACE86393.1"/>
    </source>
</evidence>
<proteinExistence type="predicted"/>
<name>B3VTB4_SORBI</name>